<dbReference type="InterPro" id="IPR013083">
    <property type="entry name" value="Znf_RING/FYVE/PHD"/>
</dbReference>
<name>A0A0M3JDD1_ANISI</name>
<feature type="transmembrane region" description="Helical" evidence="2">
    <location>
        <begin position="222"/>
        <end position="243"/>
    </location>
</feature>
<dbReference type="EMBL" id="UYRR01010549">
    <property type="protein sequence ID" value="VDK25486.1"/>
    <property type="molecule type" value="Genomic_DNA"/>
</dbReference>
<feature type="compositionally biased region" description="Basic and acidic residues" evidence="1">
    <location>
        <begin position="307"/>
        <end position="325"/>
    </location>
</feature>
<dbReference type="WBParaSite" id="ASIM_0000561701-mRNA-1">
    <property type="protein sequence ID" value="ASIM_0000561701-mRNA-1"/>
    <property type="gene ID" value="ASIM_0000561701"/>
</dbReference>
<feature type="transmembrane region" description="Helical" evidence="2">
    <location>
        <begin position="249"/>
        <end position="266"/>
    </location>
</feature>
<sequence length="352" mass="40848">MPGEAPIPPYCVRCRRQDVWRIELRQCQHRLCVACAIVHLKYWIGTQHKARIKCAERSCPVRIHENDIDALLDASNEDLNAYMPCSERELLLYKHRKQSIEYAFGGQTKRCPLCKSMYAEYDGCRYVECVNLRCLQKFCWNCNEPINSYQHFALHGCKVGWLDVWKISYLPRFFIVTEGCILFMIAPIVLPAFAYLSPFVITFLFAYYSTSWIRQKLRQKNWAPYLITLTVALLFPVLMVVAIPLAFGAYIFIFPFSFTYAVMTAFKMIPFVSKIFDAYSLIGTALSCVGLNDWGTLVRESREAKRLEEVKRKQKELEKSERPNGEEDDEDKDLEQGEAAPKFSLTNPMELL</sequence>
<dbReference type="Gene3D" id="1.20.120.1750">
    <property type="match status" value="1"/>
</dbReference>
<feature type="transmembrane region" description="Helical" evidence="2">
    <location>
        <begin position="192"/>
        <end position="210"/>
    </location>
</feature>
<dbReference type="Proteomes" id="UP000267096">
    <property type="component" value="Unassembled WGS sequence"/>
</dbReference>
<keyword evidence="4" id="KW-1185">Reference proteome</keyword>
<evidence type="ECO:0000313" key="3">
    <source>
        <dbReference type="EMBL" id="VDK25486.1"/>
    </source>
</evidence>
<dbReference type="SUPFAM" id="SSF57850">
    <property type="entry name" value="RING/U-box"/>
    <property type="match status" value="1"/>
</dbReference>
<protein>
    <submittedName>
        <fullName evidence="5">RING-type domain-containing protein</fullName>
    </submittedName>
</protein>
<gene>
    <name evidence="3" type="ORF">ASIM_LOCUS5416</name>
</gene>
<dbReference type="AlphaFoldDB" id="A0A0M3JDD1"/>
<reference evidence="5" key="1">
    <citation type="submission" date="2017-02" db="UniProtKB">
        <authorList>
            <consortium name="WormBaseParasite"/>
        </authorList>
    </citation>
    <scope>IDENTIFICATION</scope>
</reference>
<evidence type="ECO:0000313" key="5">
    <source>
        <dbReference type="WBParaSite" id="ASIM_0000561701-mRNA-1"/>
    </source>
</evidence>
<dbReference type="Gene3D" id="3.30.40.10">
    <property type="entry name" value="Zinc/RING finger domain, C3HC4 (zinc finger)"/>
    <property type="match status" value="1"/>
</dbReference>
<keyword evidence="2" id="KW-0812">Transmembrane</keyword>
<evidence type="ECO:0000313" key="4">
    <source>
        <dbReference type="Proteomes" id="UP000267096"/>
    </source>
</evidence>
<evidence type="ECO:0000256" key="1">
    <source>
        <dbReference type="SAM" id="MobiDB-lite"/>
    </source>
</evidence>
<feature type="region of interest" description="Disordered" evidence="1">
    <location>
        <begin position="307"/>
        <end position="352"/>
    </location>
</feature>
<evidence type="ECO:0000256" key="2">
    <source>
        <dbReference type="SAM" id="Phobius"/>
    </source>
</evidence>
<keyword evidence="2" id="KW-0472">Membrane</keyword>
<dbReference type="OrthoDB" id="10009520at2759"/>
<accession>A0A0M3JDD1</accession>
<keyword evidence="2" id="KW-1133">Transmembrane helix</keyword>
<proteinExistence type="predicted"/>
<reference evidence="3 4" key="2">
    <citation type="submission" date="2018-11" db="EMBL/GenBank/DDBJ databases">
        <authorList>
            <consortium name="Pathogen Informatics"/>
        </authorList>
    </citation>
    <scope>NUCLEOTIDE SEQUENCE [LARGE SCALE GENOMIC DNA]</scope>
</reference>
<organism evidence="5">
    <name type="scientific">Anisakis simplex</name>
    <name type="common">Herring worm</name>
    <dbReference type="NCBI Taxonomy" id="6269"/>
    <lineage>
        <taxon>Eukaryota</taxon>
        <taxon>Metazoa</taxon>
        <taxon>Ecdysozoa</taxon>
        <taxon>Nematoda</taxon>
        <taxon>Chromadorea</taxon>
        <taxon>Rhabditida</taxon>
        <taxon>Spirurina</taxon>
        <taxon>Ascaridomorpha</taxon>
        <taxon>Ascaridoidea</taxon>
        <taxon>Anisakidae</taxon>
        <taxon>Anisakis</taxon>
        <taxon>Anisakis simplex complex</taxon>
    </lineage>
</organism>